<sequence>MGLIRSFSTPRGLFAAVAIILFTYTIWSYTSSPSTFKSRSYIGKGLIVDLKSILTDRPPGQESSAWTEGDEGKFVTIGKPVTKIQFNDKGIIDVRTGRELEGANEGSTFNLAVLKLPRGSKWGFVGVARGPTRLRDFMKINGHSSREQVLVAMGLNMTSQGHLIAVTKGQTLDFPMIPREGCSSAGSWIATYGAEDPRLFWTDAGTPALTYARSAMDNDRCRSVGFVNDLRAIFPDLDDALYTGVEGVSPYDGYREPGQGSDRELYRTEKQGVIEKNWMPFYPGALPDGETVVPHIHYTVKSALSLRPIELTPTRAIYKDVDLSSSDTKSCIGTAHSRSFKIHQASPLYRLTLCDRGCIVTEQNTVNIALSHTQSPTRQYGRFLATFNVSYPFNPISVGPRFHLNGCDDENDINYALSLAPIPESDLDLTVKQRKTPQIVQPDHFFLDDQMLITMGHNDKEMTSVLTTVREILGRQHMC</sequence>
<keyword evidence="1" id="KW-1133">Transmembrane helix</keyword>
<evidence type="ECO:0000313" key="2">
    <source>
        <dbReference type="EMBL" id="OCF22688.1"/>
    </source>
</evidence>
<dbReference type="VEuPathDB" id="FungiDB:I302_08339"/>
<reference evidence="2" key="2">
    <citation type="submission" date="2014-01" db="EMBL/GenBank/DDBJ databases">
        <title>Evolution of pathogenesis and genome organization in the Tremellales.</title>
        <authorList>
            <person name="Cuomo C."/>
            <person name="Litvintseva A."/>
            <person name="Heitman J."/>
            <person name="Chen Y."/>
            <person name="Sun S."/>
            <person name="Springer D."/>
            <person name="Dromer F."/>
            <person name="Young S."/>
            <person name="Zeng Q."/>
            <person name="Chapman S."/>
            <person name="Gujja S."/>
            <person name="Saif S."/>
            <person name="Birren B."/>
        </authorList>
    </citation>
    <scope>NUCLEOTIDE SEQUENCE</scope>
    <source>
        <strain evidence="2">CBS 10118</strain>
    </source>
</reference>
<name>A0A1B9FVA2_9TREE</name>
<organism evidence="2">
    <name type="scientific">Kwoniella bestiolae CBS 10118</name>
    <dbReference type="NCBI Taxonomy" id="1296100"/>
    <lineage>
        <taxon>Eukaryota</taxon>
        <taxon>Fungi</taxon>
        <taxon>Dikarya</taxon>
        <taxon>Basidiomycota</taxon>
        <taxon>Agaricomycotina</taxon>
        <taxon>Tremellomycetes</taxon>
        <taxon>Tremellales</taxon>
        <taxon>Cryptococcaceae</taxon>
        <taxon>Kwoniella</taxon>
    </lineage>
</organism>
<reference evidence="2" key="1">
    <citation type="submission" date="2013-07" db="EMBL/GenBank/DDBJ databases">
        <title>The Genome Sequence of Cryptococcus bestiolae CBS10118.</title>
        <authorList>
            <consortium name="The Broad Institute Genome Sequencing Platform"/>
            <person name="Cuomo C."/>
            <person name="Litvintseva A."/>
            <person name="Chen Y."/>
            <person name="Heitman J."/>
            <person name="Sun S."/>
            <person name="Springer D."/>
            <person name="Dromer F."/>
            <person name="Young S.K."/>
            <person name="Zeng Q."/>
            <person name="Gargeya S."/>
            <person name="Fitzgerald M."/>
            <person name="Abouelleil A."/>
            <person name="Alvarado L."/>
            <person name="Berlin A.M."/>
            <person name="Chapman S.B."/>
            <person name="Dewar J."/>
            <person name="Goldberg J."/>
            <person name="Griggs A."/>
            <person name="Gujja S."/>
            <person name="Hansen M."/>
            <person name="Howarth C."/>
            <person name="Imamovic A."/>
            <person name="Larimer J."/>
            <person name="McCowan C."/>
            <person name="Murphy C."/>
            <person name="Pearson M."/>
            <person name="Priest M."/>
            <person name="Roberts A."/>
            <person name="Saif S."/>
            <person name="Shea T."/>
            <person name="Sykes S."/>
            <person name="Wortman J."/>
            <person name="Nusbaum C."/>
            <person name="Birren B."/>
        </authorList>
    </citation>
    <scope>NUCLEOTIDE SEQUENCE [LARGE SCALE GENOMIC DNA]</scope>
    <source>
        <strain evidence="2">CBS 10118</strain>
    </source>
</reference>
<evidence type="ECO:0000256" key="1">
    <source>
        <dbReference type="SAM" id="Phobius"/>
    </source>
</evidence>
<gene>
    <name evidence="2" type="ORF">I302_08339</name>
</gene>
<proteinExistence type="predicted"/>
<dbReference type="OrthoDB" id="2522565at2759"/>
<accession>A0A1B9FVA2</accession>
<dbReference type="EMBL" id="KI894025">
    <property type="protein sequence ID" value="OCF22688.1"/>
    <property type="molecule type" value="Genomic_DNA"/>
</dbReference>
<protein>
    <submittedName>
        <fullName evidence="2">Uncharacterized protein</fullName>
    </submittedName>
</protein>
<keyword evidence="1" id="KW-0472">Membrane</keyword>
<keyword evidence="1" id="KW-0812">Transmembrane</keyword>
<feature type="transmembrane region" description="Helical" evidence="1">
    <location>
        <begin position="12"/>
        <end position="30"/>
    </location>
</feature>
<dbReference type="AlphaFoldDB" id="A0A1B9FVA2"/>